<dbReference type="EMBL" id="JACEFO010002617">
    <property type="protein sequence ID" value="KAF8653998.1"/>
    <property type="molecule type" value="Genomic_DNA"/>
</dbReference>
<sequence length="743" mass="78310">MAIAANDQEDGVLHRHLTRAATQLPPAPPPSHRRRRCHGWRPAAATPFLLSPSLCPRFSSRCCKAGWRRSSRHCCCRSCRRAGAGPSAALGLVRDPLPPWLQPPPPDLLLPAPLAARASRHRTSLLRVHAGAGAGAGPAPPAASSSSGTEAGATPCPPAAAAAAWQGGPGCGPTTAATPAAAAAYHAELTALASAAGLADPADLAATAGLRGFAGSLPLDGGIRVFDPANSVGRPLRDTGKQASDGAVSAEAALAASLRAAKAEAAAAEAAAAEERVRVASATWARERATADALARRVGEAERYLHPASSSQPVVPYTDPGASSLRRPPLEGSRDHLPDPVVTQLHLQALGVQHIRGMVSIVLDSTSTSYNRWRDQVLMALRRYHLTGHVLADNPEAARDTMWHLLDTVVLSWISGTVAQDLQDSVNTLGGTVRAAWLALENQFLGHAETRALQLSAAFANFVQGDLSVGEYCRKMKSMADSLADLGCPVEDRLLVLHILRGLNDTFDHIRDWITRQRPFPSYLQVRDDLVLKELTLRPQAPLTPSPSSTALPPHFLVLLPPGRTGVGGTVVAVVAVVGIEAALVGDAGDHRLRLHPCALAILLQPMVRAHLDVALSGSGRRASCGCRTCSVGPDPGGWDQAALAQSFSTMGLTPPSNPDWIADSGASYHTTPDPGILSSARSPPISCPSSIMPGTPLHLPPPVFRCSDIVFFCFIRCFRHHIYFHDLAPSTQSSRPRRCAPS</sequence>
<dbReference type="Proteomes" id="UP000636709">
    <property type="component" value="Unassembled WGS sequence"/>
</dbReference>
<reference evidence="2" key="1">
    <citation type="submission" date="2020-07" db="EMBL/GenBank/DDBJ databases">
        <title>Genome sequence and genetic diversity analysis of an under-domesticated orphan crop, white fonio (Digitaria exilis).</title>
        <authorList>
            <person name="Bennetzen J.L."/>
            <person name="Chen S."/>
            <person name="Ma X."/>
            <person name="Wang X."/>
            <person name="Yssel A.E.J."/>
            <person name="Chaluvadi S.R."/>
            <person name="Johnson M."/>
            <person name="Gangashetty P."/>
            <person name="Hamidou F."/>
            <person name="Sanogo M.D."/>
            <person name="Zwaenepoel A."/>
            <person name="Wallace J."/>
            <person name="Van De Peer Y."/>
            <person name="Van Deynze A."/>
        </authorList>
    </citation>
    <scope>NUCLEOTIDE SEQUENCE</scope>
    <source>
        <tissue evidence="2">Leaves</tissue>
    </source>
</reference>
<name>A0A835DYX3_9POAL</name>
<keyword evidence="3" id="KW-1185">Reference proteome</keyword>
<protein>
    <recommendedName>
        <fullName evidence="4">Retrotransposon gag domain-containing protein</fullName>
    </recommendedName>
</protein>
<feature type="compositionally biased region" description="Low complexity" evidence="1">
    <location>
        <begin position="142"/>
        <end position="167"/>
    </location>
</feature>
<accession>A0A835DYX3</accession>
<evidence type="ECO:0000313" key="3">
    <source>
        <dbReference type="Proteomes" id="UP000636709"/>
    </source>
</evidence>
<dbReference type="PANTHER" id="PTHR47481">
    <property type="match status" value="1"/>
</dbReference>
<organism evidence="2 3">
    <name type="scientific">Digitaria exilis</name>
    <dbReference type="NCBI Taxonomy" id="1010633"/>
    <lineage>
        <taxon>Eukaryota</taxon>
        <taxon>Viridiplantae</taxon>
        <taxon>Streptophyta</taxon>
        <taxon>Embryophyta</taxon>
        <taxon>Tracheophyta</taxon>
        <taxon>Spermatophyta</taxon>
        <taxon>Magnoliopsida</taxon>
        <taxon>Liliopsida</taxon>
        <taxon>Poales</taxon>
        <taxon>Poaceae</taxon>
        <taxon>PACMAD clade</taxon>
        <taxon>Panicoideae</taxon>
        <taxon>Panicodae</taxon>
        <taxon>Paniceae</taxon>
        <taxon>Anthephorinae</taxon>
        <taxon>Digitaria</taxon>
    </lineage>
</organism>
<evidence type="ECO:0008006" key="4">
    <source>
        <dbReference type="Google" id="ProtNLM"/>
    </source>
</evidence>
<proteinExistence type="predicted"/>
<feature type="region of interest" description="Disordered" evidence="1">
    <location>
        <begin position="304"/>
        <end position="334"/>
    </location>
</feature>
<dbReference type="OrthoDB" id="695502at2759"/>
<gene>
    <name evidence="2" type="ORF">HU200_062140</name>
</gene>
<dbReference type="Pfam" id="PF14223">
    <property type="entry name" value="Retrotran_gag_2"/>
    <property type="match status" value="1"/>
</dbReference>
<dbReference type="AlphaFoldDB" id="A0A835DYX3"/>
<feature type="region of interest" description="Disordered" evidence="1">
    <location>
        <begin position="131"/>
        <end position="167"/>
    </location>
</feature>
<evidence type="ECO:0000256" key="1">
    <source>
        <dbReference type="SAM" id="MobiDB-lite"/>
    </source>
</evidence>
<dbReference type="PANTHER" id="PTHR47481:SF41">
    <property type="entry name" value="COPIA-LIKE POLYPROTEIN_RETROTRANSPOSON"/>
    <property type="match status" value="1"/>
</dbReference>
<comment type="caution">
    <text evidence="2">The sequence shown here is derived from an EMBL/GenBank/DDBJ whole genome shotgun (WGS) entry which is preliminary data.</text>
</comment>
<evidence type="ECO:0000313" key="2">
    <source>
        <dbReference type="EMBL" id="KAF8653998.1"/>
    </source>
</evidence>